<feature type="region of interest" description="Disordered" evidence="1">
    <location>
        <begin position="327"/>
        <end position="359"/>
    </location>
</feature>
<feature type="transmembrane region" description="Helical" evidence="2">
    <location>
        <begin position="1180"/>
        <end position="1199"/>
    </location>
</feature>
<dbReference type="EMBL" id="KL596798">
    <property type="protein sequence ID" value="KER24774.1"/>
    <property type="molecule type" value="Genomic_DNA"/>
</dbReference>
<keyword evidence="2" id="KW-1133">Transmembrane helix</keyword>
<dbReference type="InterPro" id="IPR006775">
    <property type="entry name" value="GH116_catalytic"/>
</dbReference>
<dbReference type="GO" id="GO:0005975">
    <property type="term" value="P:carbohydrate metabolic process"/>
    <property type="evidence" value="ECO:0007669"/>
    <property type="project" value="InterPro"/>
</dbReference>
<evidence type="ECO:0000256" key="1">
    <source>
        <dbReference type="SAM" id="MobiDB-lite"/>
    </source>
</evidence>
<dbReference type="STRING" id="6198.A0A075AB10"/>
<feature type="compositionally biased region" description="Basic and acidic residues" evidence="1">
    <location>
        <begin position="339"/>
        <end position="352"/>
    </location>
</feature>
<dbReference type="AlphaFoldDB" id="A0A075AB10"/>
<organism evidence="5 6">
    <name type="scientific">Opisthorchis viverrini</name>
    <name type="common">Southeast Asian liver fluke</name>
    <dbReference type="NCBI Taxonomy" id="6198"/>
    <lineage>
        <taxon>Eukaryota</taxon>
        <taxon>Metazoa</taxon>
        <taxon>Spiralia</taxon>
        <taxon>Lophotrochozoa</taxon>
        <taxon>Platyhelminthes</taxon>
        <taxon>Trematoda</taxon>
        <taxon>Digenea</taxon>
        <taxon>Opisthorchiida</taxon>
        <taxon>Opisthorchiata</taxon>
        <taxon>Opisthorchiidae</taxon>
        <taxon>Opisthorchis</taxon>
    </lineage>
</organism>
<dbReference type="PANTHER" id="PTHR12654">
    <property type="entry name" value="BILE ACID BETA-GLUCOSIDASE-RELATED"/>
    <property type="match status" value="1"/>
</dbReference>
<gene>
    <name evidence="5" type="ORF">T265_07660</name>
</gene>
<evidence type="ECO:0000259" key="3">
    <source>
        <dbReference type="Pfam" id="PF04685"/>
    </source>
</evidence>
<dbReference type="InterPro" id="IPR052566">
    <property type="entry name" value="Non-lysos_glucosylceramidase"/>
</dbReference>
<protein>
    <recommendedName>
        <fullName evidence="7">Glycosyl-hydrolase family 116 catalytic region domain-containing protein</fullName>
    </recommendedName>
</protein>
<dbReference type="Pfam" id="PF12215">
    <property type="entry name" value="Glyco_hydr_116N"/>
    <property type="match status" value="1"/>
</dbReference>
<keyword evidence="2" id="KW-0472">Membrane</keyword>
<dbReference type="KEGG" id="ovi:T265_07660"/>
<sequence length="1200" mass="135830">MSVETDQNVIQMLENLGAVSKHGWKARFDRKPEVQCKPFGLPRLSQIKSFIPMAFRYTFRFYLRKRLIEKRLPFLDPSQHVPWKPIYGVPMGGIGCGAIGRGFRGEFVRSSLIPGMYSYDPQPADQFILTIRKGEETLFHQVLSPQTSVPAFANGLRSWNWGFSAQHAHYIGLYPRSWTVYEVPHLNLILVCHQISPVLPHDYKASCLPACVFVWTVFNFGSEALEVTISFSWHGPSPAPRSTPNSNSQVNNHKEPNGLSSVELTQPFVKEPITDYLCRSASFRSTKNPAVSGCLLDRIIGNELPCCFGIATKASDEVRVSRCPGYTLNRRPANPFEPPTERKSPKNAHDSPDSDTGEPDLTSFCSYKQAASAHTVWEELKSPMGLRDLDNIGYHIPNRPTLRRRTPKLAVMVSATCIVPPARSANASVGDLSVAGQAQLEFAVVWHSPLVWFRGSKIIYKRRYARWFPEPGMLGAERLLESALSNWKDWVERIEQWQNPVLHNSSFPDWYKSALFNELYYLTDGGTVWLDPVAFQGITSQQSKLIPIDFVRAFKGNASLDPLQLTGRHLDDDSDRRNQHGGADFKWQSWKYRSRVAQEMGLFAYLEGHEYRMYNTLDVHYNSSWALIKLWPKLQLALLLDCADLAIEEDQTQLYFIHQGRYGIRSTESAVPHDFGDPEGEPWRDANAYVMYPTKDWKDLNPKFVLQVWRDWKLTQDNDYLLYMLPIVNRLIQVSLQSWDSNGDGMIENSGFPDQTYDTWNAHGISAYTGGLWLACLYSACEMIEYALSANSPLKAFLISSNSEDDVSWPQVQKELQILLESAKTVYDRALWTGTYYIYQNTPVGNHEAIMADQLSGHGFLRAGGAPPDAILPGEHVIMALKTIQSTNWESIQNGSLGVINGGLPGAKRDLSNVQAEEFWVGVNYSLAATMILEGMSQEGFSLAEACYNTIYNRFGLQYQTPEAYMIDGRFRCPGYMRPLAIWSIQQALETKQLYNGTTSTNSLQETEDDEMLTEAVSKSSNISTDGNHTDIISRISGRDSYSIVPRSPPFVHREIFLFILLLTRSQAIHKQVVKQVSTSQIGRLRFYLLYVLVSSSSHSDLPYIPLPKTTTLFPILFVLPSVDIFWRALFFYTAVTVSPPHEVLQMSVGVQLVLINLQNNVIQDYASAVHQIFCSLRPLMWIAYFCGALSHFCVIRFIT</sequence>
<dbReference type="RefSeq" id="XP_009171497.1">
    <property type="nucleotide sequence ID" value="XM_009173233.1"/>
</dbReference>
<dbReference type="PANTHER" id="PTHR12654:SF0">
    <property type="entry name" value="NON-LYSOSOMAL GLUCOSYLCERAMIDASE"/>
    <property type="match status" value="1"/>
</dbReference>
<keyword evidence="6" id="KW-1185">Reference proteome</keyword>
<proteinExistence type="predicted"/>
<evidence type="ECO:0000313" key="5">
    <source>
        <dbReference type="EMBL" id="KER24774.1"/>
    </source>
</evidence>
<accession>A0A075AB10</accession>
<name>A0A075AB10_OPIVI</name>
<feature type="region of interest" description="Disordered" evidence="1">
    <location>
        <begin position="238"/>
        <end position="260"/>
    </location>
</feature>
<dbReference type="OrthoDB" id="730489at2759"/>
<evidence type="ECO:0008006" key="7">
    <source>
        <dbReference type="Google" id="ProtNLM"/>
    </source>
</evidence>
<dbReference type="SUPFAM" id="SSF48208">
    <property type="entry name" value="Six-hairpin glycosidases"/>
    <property type="match status" value="1"/>
</dbReference>
<dbReference type="GO" id="GO:0008422">
    <property type="term" value="F:beta-glucosidase activity"/>
    <property type="evidence" value="ECO:0007669"/>
    <property type="project" value="TreeGrafter"/>
</dbReference>
<dbReference type="CTD" id="20321839"/>
<dbReference type="Pfam" id="PF04685">
    <property type="entry name" value="DUF608"/>
    <property type="match status" value="1"/>
</dbReference>
<dbReference type="GeneID" id="20321839"/>
<dbReference type="InterPro" id="IPR008928">
    <property type="entry name" value="6-hairpin_glycosidase_sf"/>
</dbReference>
<keyword evidence="2" id="KW-0812">Transmembrane</keyword>
<feature type="domain" description="Glycosyl-hydrolase family 116 catalytic region" evidence="3">
    <location>
        <begin position="601"/>
        <end position="985"/>
    </location>
</feature>
<dbReference type="Proteomes" id="UP000054324">
    <property type="component" value="Unassembled WGS sequence"/>
</dbReference>
<dbReference type="InterPro" id="IPR024462">
    <property type="entry name" value="GH116_N"/>
</dbReference>
<feature type="domain" description="Glycosyl-hydrolase family 116 N-terminal" evidence="4">
    <location>
        <begin position="88"/>
        <end position="490"/>
    </location>
</feature>
<evidence type="ECO:0000259" key="4">
    <source>
        <dbReference type="Pfam" id="PF12215"/>
    </source>
</evidence>
<evidence type="ECO:0000256" key="2">
    <source>
        <dbReference type="SAM" id="Phobius"/>
    </source>
</evidence>
<reference evidence="5 6" key="1">
    <citation type="submission" date="2013-11" db="EMBL/GenBank/DDBJ databases">
        <title>Opisthorchis viverrini - life in the bile duct.</title>
        <authorList>
            <person name="Young N.D."/>
            <person name="Nagarajan N."/>
            <person name="Lin S.J."/>
            <person name="Korhonen P.K."/>
            <person name="Jex A.R."/>
            <person name="Hall R.S."/>
            <person name="Safavi-Hemami H."/>
            <person name="Kaewkong W."/>
            <person name="Bertrand D."/>
            <person name="Gao S."/>
            <person name="Seet Q."/>
            <person name="Wongkham S."/>
            <person name="Teh B.T."/>
            <person name="Wongkham C."/>
            <person name="Intapan P.M."/>
            <person name="Maleewong W."/>
            <person name="Yang X."/>
            <person name="Hu M."/>
            <person name="Wang Z."/>
            <person name="Hofmann A."/>
            <person name="Sternberg P.W."/>
            <person name="Tan P."/>
            <person name="Wang J."/>
            <person name="Gasser R.B."/>
        </authorList>
    </citation>
    <scope>NUCLEOTIDE SEQUENCE [LARGE SCALE GENOMIC DNA]</scope>
</reference>
<feature type="compositionally biased region" description="Polar residues" evidence="1">
    <location>
        <begin position="240"/>
        <end position="251"/>
    </location>
</feature>
<evidence type="ECO:0000313" key="6">
    <source>
        <dbReference type="Proteomes" id="UP000054324"/>
    </source>
</evidence>
<dbReference type="Gene3D" id="1.50.10.10">
    <property type="match status" value="1"/>
</dbReference>
<dbReference type="InterPro" id="IPR012341">
    <property type="entry name" value="6hp_glycosidase-like_sf"/>
</dbReference>